<accession>A0AAQ3TV41</accession>
<dbReference type="Proteomes" id="UP001341281">
    <property type="component" value="Chromosome 05"/>
</dbReference>
<feature type="domain" description="Reverse transcriptase" evidence="1">
    <location>
        <begin position="488"/>
        <end position="790"/>
    </location>
</feature>
<dbReference type="AlphaFoldDB" id="A0AAQ3TV41"/>
<dbReference type="SUPFAM" id="SSF56219">
    <property type="entry name" value="DNase I-like"/>
    <property type="match status" value="1"/>
</dbReference>
<protein>
    <recommendedName>
        <fullName evidence="1">Reverse transcriptase domain-containing protein</fullName>
    </recommendedName>
</protein>
<evidence type="ECO:0000259" key="1">
    <source>
        <dbReference type="PROSITE" id="PS50878"/>
    </source>
</evidence>
<dbReference type="Gene3D" id="3.60.10.10">
    <property type="entry name" value="Endonuclease/exonuclease/phosphatase"/>
    <property type="match status" value="1"/>
</dbReference>
<dbReference type="SUPFAM" id="SSF56672">
    <property type="entry name" value="DNA/RNA polymerases"/>
    <property type="match status" value="1"/>
</dbReference>
<proteinExistence type="predicted"/>
<gene>
    <name evidence="2" type="ORF">U9M48_025513</name>
</gene>
<dbReference type="EMBL" id="CP144749">
    <property type="protein sequence ID" value="WVZ77672.1"/>
    <property type="molecule type" value="Genomic_DNA"/>
</dbReference>
<evidence type="ECO:0000313" key="3">
    <source>
        <dbReference type="Proteomes" id="UP001341281"/>
    </source>
</evidence>
<dbReference type="CDD" id="cd01650">
    <property type="entry name" value="RT_nLTR_like"/>
    <property type="match status" value="1"/>
</dbReference>
<evidence type="ECO:0000313" key="2">
    <source>
        <dbReference type="EMBL" id="WVZ77672.1"/>
    </source>
</evidence>
<name>A0AAQ3TV41_PASNO</name>
<dbReference type="PANTHER" id="PTHR33116">
    <property type="entry name" value="REVERSE TRANSCRIPTASE ZINC-BINDING DOMAIN-CONTAINING PROTEIN-RELATED-RELATED"/>
    <property type="match status" value="1"/>
</dbReference>
<dbReference type="PROSITE" id="PS50878">
    <property type="entry name" value="RT_POL"/>
    <property type="match status" value="1"/>
</dbReference>
<dbReference type="GO" id="GO:0003824">
    <property type="term" value="F:catalytic activity"/>
    <property type="evidence" value="ECO:0007669"/>
    <property type="project" value="InterPro"/>
</dbReference>
<dbReference type="Pfam" id="PF13966">
    <property type="entry name" value="zf-RVT"/>
    <property type="match status" value="1"/>
</dbReference>
<organism evidence="2 3">
    <name type="scientific">Paspalum notatum var. saurae</name>
    <dbReference type="NCBI Taxonomy" id="547442"/>
    <lineage>
        <taxon>Eukaryota</taxon>
        <taxon>Viridiplantae</taxon>
        <taxon>Streptophyta</taxon>
        <taxon>Embryophyta</taxon>
        <taxon>Tracheophyta</taxon>
        <taxon>Spermatophyta</taxon>
        <taxon>Magnoliopsida</taxon>
        <taxon>Liliopsida</taxon>
        <taxon>Poales</taxon>
        <taxon>Poaceae</taxon>
        <taxon>PACMAD clade</taxon>
        <taxon>Panicoideae</taxon>
        <taxon>Andropogonodae</taxon>
        <taxon>Paspaleae</taxon>
        <taxon>Paspalinae</taxon>
        <taxon>Paspalum</taxon>
    </lineage>
</organism>
<reference evidence="2 3" key="1">
    <citation type="submission" date="2024-02" db="EMBL/GenBank/DDBJ databases">
        <title>High-quality chromosome-scale genome assembly of Pensacola bahiagrass (Paspalum notatum Flugge var. saurae).</title>
        <authorList>
            <person name="Vega J.M."/>
            <person name="Podio M."/>
            <person name="Orjuela J."/>
            <person name="Siena L.A."/>
            <person name="Pessino S.C."/>
            <person name="Combes M.C."/>
            <person name="Mariac C."/>
            <person name="Albertini E."/>
            <person name="Pupilli F."/>
            <person name="Ortiz J.P.A."/>
            <person name="Leblanc O."/>
        </authorList>
    </citation>
    <scope>NUCLEOTIDE SEQUENCE [LARGE SCALE GENOMIC DNA]</scope>
    <source>
        <strain evidence="2">R1</strain>
        <tissue evidence="2">Leaf</tissue>
    </source>
</reference>
<dbReference type="InterPro" id="IPR026960">
    <property type="entry name" value="RVT-Znf"/>
</dbReference>
<dbReference type="InterPro" id="IPR000477">
    <property type="entry name" value="RT_dom"/>
</dbReference>
<dbReference type="Pfam" id="PF03372">
    <property type="entry name" value="Exo_endo_phos"/>
    <property type="match status" value="1"/>
</dbReference>
<dbReference type="InterPro" id="IPR043502">
    <property type="entry name" value="DNA/RNA_pol_sf"/>
</dbReference>
<dbReference type="PANTHER" id="PTHR33116:SF87">
    <property type="entry name" value="OS01G0158850 PROTEIN"/>
    <property type="match status" value="1"/>
</dbReference>
<keyword evidence="3" id="KW-1185">Reference proteome</keyword>
<sequence length="1181" mass="134549">MTQRHCQILNWNVRGLNEGARKDVVHDLVRDTGSTIVCLQETKLAMVDQPTIARTLGVKFLNSYAVLPADQTRGGVLLAVSEDYFTLSNISTSVNTITALITTKADGAEWWITVVYGPQSDADKLLFLQELRSLASQVREKWLILGDFNLIYQASDKSNTNLNRRLMGLFKAAIDELHLKEIRLNGRRFTWSNGQAAPTMTRIDRLFCTPNWELLFPTCYLHSLPSLMSDHTPLLLQGELPRKTNNFFRFENFWTRQDGFLESVQAAWSRPMRETHQPLLRLHIKLARAAKAIKVWRKLKVGDTRLQLAIIKEVILRLESAQEARTLSPQELDLLRRAKVRSTGLALIEKSRIRQRSRLTTIRLGDANTKFFHLRASSRARKNHIQALQTESGMIFAQEEKEKAITDYFKQHLGTAGARTTTLDWTSLGYHPLDLSSLETPFTQEEIRETILSMPPDKAPGPDGFTGAFFRACWNIIKDDLTSAFNQLHNINGQDFRLLNAGNIVLIPKKADAHRISDFRPISLIHSIAKIFSKLLANRLAPHLDDLVSKCQSAFIRKRCIQDNFLYVQNIVRQLHRSKTPALFLKLDIQKAFDTVNWGYLLENLQARGFGPRWREWISILFGTANSKPLFNGAQGGSFDHKRGVRQGDPLSPMLFILAIDPLQRILDLATQQGILTPLPLATAKLRTSLYADDAAIFVNPTRDQLQSVKHILHVFGTATGLIINFEKSSIHPIRCENMDMADILQSFPGSCKEFPCRYLAAHSSVQKIHVQPLVEKIGQRLAGWKGQLLNRAGRLTLVTSVLSTMPIYHLTVFPLAKWARKQIDKIRRSFLWKGEDNANGGHCLVNWPTVSRPKDLGGLGVLDLDKFGRALRLRWLWQEWTDDSKPWRGLQVPCSNSDRLLFQASTSVIVGNGAKTKFWQHSWLDGEAPCNLAPHLFALIKRENKSVLQELTNDAWIKALRNKITTSVQIEEFVSLWIRIQQIHLHPEIEDTITWKWTSDGNYSSKSAYRAQFLGSYSDHKFHLIWRARAENKCKVFAWILIQNKVVTADNLARRGWPHQTSCTLCNGPLESALHLCLTCPFAREVWSRILAWENLSLPQHADPISANDIGEWWERAMALVPTARRKEFNGVVIYTMWNIWKERNRRIFEHCSMSSPQVAGCVKESLSLCRGASRLARAN</sequence>
<dbReference type="InterPro" id="IPR036691">
    <property type="entry name" value="Endo/exonu/phosph_ase_sf"/>
</dbReference>
<dbReference type="InterPro" id="IPR005135">
    <property type="entry name" value="Endo/exonuclease/phosphatase"/>
</dbReference>
<dbReference type="Pfam" id="PF00078">
    <property type="entry name" value="RVT_1"/>
    <property type="match status" value="1"/>
</dbReference>